<dbReference type="InterPro" id="IPR000642">
    <property type="entry name" value="Peptidase_M41"/>
</dbReference>
<organism evidence="2 3">
    <name type="scientific">Globodera pallida</name>
    <name type="common">Potato cyst nematode worm</name>
    <name type="synonym">Heterodera pallida</name>
    <dbReference type="NCBI Taxonomy" id="36090"/>
    <lineage>
        <taxon>Eukaryota</taxon>
        <taxon>Metazoa</taxon>
        <taxon>Ecdysozoa</taxon>
        <taxon>Nematoda</taxon>
        <taxon>Chromadorea</taxon>
        <taxon>Rhabditida</taxon>
        <taxon>Tylenchina</taxon>
        <taxon>Tylenchomorpha</taxon>
        <taxon>Tylenchoidea</taxon>
        <taxon>Heteroderidae</taxon>
        <taxon>Heteroderinae</taxon>
        <taxon>Globodera</taxon>
    </lineage>
</organism>
<dbReference type="GO" id="GO:0005524">
    <property type="term" value="F:ATP binding"/>
    <property type="evidence" value="ECO:0007669"/>
    <property type="project" value="InterPro"/>
</dbReference>
<dbReference type="Pfam" id="PF01434">
    <property type="entry name" value="Peptidase_M41"/>
    <property type="match status" value="1"/>
</dbReference>
<reference evidence="2" key="2">
    <citation type="submission" date="2014-05" db="EMBL/GenBank/DDBJ databases">
        <title>The genome and life-stage specific transcriptomes of Globodera pallida elucidate key aspects of plant parasitism by a cyst nematode.</title>
        <authorList>
            <person name="Cotton J.A."/>
            <person name="Lilley C.J."/>
            <person name="Jones L.M."/>
            <person name="Kikuchi T."/>
            <person name="Reid A.J."/>
            <person name="Thorpe P."/>
            <person name="Tsai I.J."/>
            <person name="Beasley H."/>
            <person name="Blok V."/>
            <person name="Cock P.J.A."/>
            <person name="Van den Akker S.E."/>
            <person name="Holroyd N."/>
            <person name="Hunt M."/>
            <person name="Mantelin S."/>
            <person name="Naghra H."/>
            <person name="Pain A."/>
            <person name="Palomares-Rius J.E."/>
            <person name="Zarowiecki M."/>
            <person name="Berriman M."/>
            <person name="Jones J.T."/>
            <person name="Urwin P.E."/>
        </authorList>
    </citation>
    <scope>NUCLEOTIDE SEQUENCE [LARGE SCALE GENOMIC DNA]</scope>
    <source>
        <strain evidence="2">Lindley</strain>
    </source>
</reference>
<dbReference type="GO" id="GO:0004222">
    <property type="term" value="F:metalloendopeptidase activity"/>
    <property type="evidence" value="ECO:0007669"/>
    <property type="project" value="InterPro"/>
</dbReference>
<dbReference type="SUPFAM" id="SSF140990">
    <property type="entry name" value="FtsH protease domain-like"/>
    <property type="match status" value="1"/>
</dbReference>
<dbReference type="Gene3D" id="1.20.58.760">
    <property type="entry name" value="Peptidase M41"/>
    <property type="match status" value="1"/>
</dbReference>
<dbReference type="WBParaSite" id="GPLIN_001373800">
    <property type="protein sequence ID" value="GPLIN_001373800"/>
    <property type="gene ID" value="GPLIN_001373800"/>
</dbReference>
<proteinExistence type="predicted"/>
<accession>A0A183CLI2</accession>
<reference evidence="2" key="1">
    <citation type="submission" date="2013-12" db="EMBL/GenBank/DDBJ databases">
        <authorList>
            <person name="Aslett M."/>
        </authorList>
    </citation>
    <scope>NUCLEOTIDE SEQUENCE [LARGE SCALE GENOMIC DNA]</scope>
    <source>
        <strain evidence="2">Lindley</strain>
    </source>
</reference>
<dbReference type="GO" id="GO:0004176">
    <property type="term" value="F:ATP-dependent peptidase activity"/>
    <property type="evidence" value="ECO:0007669"/>
    <property type="project" value="InterPro"/>
</dbReference>
<dbReference type="AlphaFoldDB" id="A0A183CLI2"/>
<dbReference type="Proteomes" id="UP000050741">
    <property type="component" value="Unassembled WGS sequence"/>
</dbReference>
<evidence type="ECO:0000313" key="2">
    <source>
        <dbReference type="Proteomes" id="UP000050741"/>
    </source>
</evidence>
<dbReference type="GO" id="GO:0006508">
    <property type="term" value="P:proteolysis"/>
    <property type="evidence" value="ECO:0007669"/>
    <property type="project" value="InterPro"/>
</dbReference>
<protein>
    <submittedName>
        <fullName evidence="3">Peptidase_M41 domain-containing protein</fullName>
    </submittedName>
</protein>
<name>A0A183CLI2_GLOPA</name>
<sequence length="176" mass="19850">MTRKQRRAQRLRRREEAAFEEQEALVLVGNPANNKGRVAHHEMGHSFMLWFQREAGEFVRTTVVVHGDDDGATTSDVSVHKTRGEMWALLCVQIGGRVAEELAFNGQNMGHGNDEAGDQYNWSRTARTAQLYFDVGGTKLEHDCSWACCQKRAPQGRIGDWKRLGVSGLMLLNSMF</sequence>
<keyword evidence="2" id="KW-1185">Reference proteome</keyword>
<reference evidence="3" key="3">
    <citation type="submission" date="2016-06" db="UniProtKB">
        <authorList>
            <consortium name="WormBaseParasite"/>
        </authorList>
    </citation>
    <scope>IDENTIFICATION</scope>
</reference>
<evidence type="ECO:0000259" key="1">
    <source>
        <dbReference type="Pfam" id="PF01434"/>
    </source>
</evidence>
<evidence type="ECO:0000313" key="3">
    <source>
        <dbReference type="WBParaSite" id="GPLIN_001373800"/>
    </source>
</evidence>
<dbReference type="InterPro" id="IPR037219">
    <property type="entry name" value="Peptidase_M41-like"/>
</dbReference>
<feature type="domain" description="Peptidase M41" evidence="1">
    <location>
        <begin position="33"/>
        <end position="114"/>
    </location>
</feature>